<dbReference type="EMBL" id="LVHF01000012">
    <property type="protein sequence ID" value="OAN17961.1"/>
    <property type="molecule type" value="Genomic_DNA"/>
</dbReference>
<dbReference type="Pfam" id="PF04237">
    <property type="entry name" value="YjbR"/>
    <property type="match status" value="1"/>
</dbReference>
<reference evidence="1 2" key="1">
    <citation type="submission" date="2016-03" db="EMBL/GenBank/DDBJ databases">
        <title>Photobacterium proteolyticum sp. nov. a protease producing bacterium isolated from ocean sediments of Laizhou Bay.</title>
        <authorList>
            <person name="Li Y."/>
        </authorList>
    </citation>
    <scope>NUCLEOTIDE SEQUENCE [LARGE SCALE GENOMIC DNA]</scope>
    <source>
        <strain evidence="1 2">R-40508</strain>
    </source>
</reference>
<dbReference type="OrthoDB" id="3194910at2"/>
<keyword evidence="2" id="KW-1185">Reference proteome</keyword>
<accession>A0A178KL42</accession>
<organism evidence="1 2">
    <name type="scientific">Photobacterium jeanii</name>
    <dbReference type="NCBI Taxonomy" id="858640"/>
    <lineage>
        <taxon>Bacteria</taxon>
        <taxon>Pseudomonadati</taxon>
        <taxon>Pseudomonadota</taxon>
        <taxon>Gammaproteobacteria</taxon>
        <taxon>Vibrionales</taxon>
        <taxon>Vibrionaceae</taxon>
        <taxon>Photobacterium</taxon>
    </lineage>
</organism>
<dbReference type="AlphaFoldDB" id="A0A178KL42"/>
<dbReference type="RefSeq" id="WP_068327647.1">
    <property type="nucleotide sequence ID" value="NZ_LVHF01000012.1"/>
</dbReference>
<evidence type="ECO:0000313" key="2">
    <source>
        <dbReference type="Proteomes" id="UP000078503"/>
    </source>
</evidence>
<dbReference type="PANTHER" id="PTHR35145:SF1">
    <property type="entry name" value="CYTOPLASMIC PROTEIN"/>
    <property type="match status" value="1"/>
</dbReference>
<proteinExistence type="predicted"/>
<sequence length="123" mass="13574">MNNDLQAKAEIESYLTSMKGGESSYPFGPEALVFKVMGKMYGLVSEKDGEVIVTLKCQPEDGEVLTSQFESVSPGYYMNKKHWITISLNGDVSDAMLKDLAKSSYQLIVSKLKKSEKAELAAH</sequence>
<evidence type="ECO:0008006" key="3">
    <source>
        <dbReference type="Google" id="ProtNLM"/>
    </source>
</evidence>
<dbReference type="Gene3D" id="3.90.1150.30">
    <property type="match status" value="1"/>
</dbReference>
<dbReference type="InterPro" id="IPR038056">
    <property type="entry name" value="YjbR-like_sf"/>
</dbReference>
<dbReference type="Proteomes" id="UP000078503">
    <property type="component" value="Unassembled WGS sequence"/>
</dbReference>
<dbReference type="InterPro" id="IPR007351">
    <property type="entry name" value="YjbR"/>
</dbReference>
<dbReference type="InterPro" id="IPR058532">
    <property type="entry name" value="YjbR/MT2646/Rv2570-like"/>
</dbReference>
<comment type="caution">
    <text evidence="1">The sequence shown here is derived from an EMBL/GenBank/DDBJ whole genome shotgun (WGS) entry which is preliminary data.</text>
</comment>
<dbReference type="PANTHER" id="PTHR35145">
    <property type="entry name" value="CYTOPLASMIC PROTEIN-RELATED"/>
    <property type="match status" value="1"/>
</dbReference>
<dbReference type="STRING" id="858640.A3K86_03315"/>
<dbReference type="SUPFAM" id="SSF142906">
    <property type="entry name" value="YjbR-like"/>
    <property type="match status" value="1"/>
</dbReference>
<gene>
    <name evidence="1" type="ORF">A3K86_03315</name>
</gene>
<name>A0A178KL42_9GAMM</name>
<evidence type="ECO:0000313" key="1">
    <source>
        <dbReference type="EMBL" id="OAN17961.1"/>
    </source>
</evidence>
<protein>
    <recommendedName>
        <fullName evidence="3">MmcQ-like protein</fullName>
    </recommendedName>
</protein>